<evidence type="ECO:0000256" key="2">
    <source>
        <dbReference type="ARBA" id="ARBA00022448"/>
    </source>
</evidence>
<evidence type="ECO:0000256" key="1">
    <source>
        <dbReference type="ARBA" id="ARBA00005417"/>
    </source>
</evidence>
<evidence type="ECO:0000256" key="4">
    <source>
        <dbReference type="ARBA" id="ARBA00022840"/>
    </source>
</evidence>
<dbReference type="PROSITE" id="PS50893">
    <property type="entry name" value="ABC_TRANSPORTER_2"/>
    <property type="match status" value="1"/>
</dbReference>
<dbReference type="RefSeq" id="WP_108608281.1">
    <property type="nucleotide sequence ID" value="NZ_BAAAVZ010000003.1"/>
</dbReference>
<keyword evidence="3" id="KW-0547">Nucleotide-binding</keyword>
<dbReference type="GO" id="GO:0005524">
    <property type="term" value="F:ATP binding"/>
    <property type="evidence" value="ECO:0007669"/>
    <property type="project" value="UniProtKB-KW"/>
</dbReference>
<reference evidence="6 7" key="1">
    <citation type="submission" date="2020-08" db="EMBL/GenBank/DDBJ databases">
        <title>Genomic Encyclopedia of Type Strains, Phase IV (KMG-IV): sequencing the most valuable type-strain genomes for metagenomic binning, comparative biology and taxonomic classification.</title>
        <authorList>
            <person name="Goeker M."/>
        </authorList>
    </citation>
    <scope>NUCLEOTIDE SEQUENCE [LARGE SCALE GENOMIC DNA]</scope>
    <source>
        <strain evidence="6 7">DSM 7050</strain>
    </source>
</reference>
<dbReference type="PROSITE" id="PS00211">
    <property type="entry name" value="ABC_TRANSPORTER_1"/>
    <property type="match status" value="1"/>
</dbReference>
<dbReference type="Pfam" id="PF00005">
    <property type="entry name" value="ABC_tran"/>
    <property type="match status" value="1"/>
</dbReference>
<evidence type="ECO:0000313" key="6">
    <source>
        <dbReference type="EMBL" id="MBB4649525.1"/>
    </source>
</evidence>
<dbReference type="PANTHER" id="PTHR42788:SF13">
    <property type="entry name" value="ALIPHATIC SULFONATES IMPORT ATP-BINDING PROTEIN SSUB"/>
    <property type="match status" value="1"/>
</dbReference>
<evidence type="ECO:0000256" key="3">
    <source>
        <dbReference type="ARBA" id="ARBA00022741"/>
    </source>
</evidence>
<dbReference type="PANTHER" id="PTHR42788">
    <property type="entry name" value="TAURINE IMPORT ATP-BINDING PROTEIN-RELATED"/>
    <property type="match status" value="1"/>
</dbReference>
<proteinExistence type="inferred from homology"/>
<sequence>MNAPQRSAFDGAGLAGRPVYELRGVAKSYARRSIHALDRVDLTLTEGSFSSVIGPSGCGKSTLLKIMAGVLPPTEGSVYLEGTPVTGTRRDIGMMFQQATLFPWRTTLENIVLPIEIRDGKKAARAMHDEARALLDLVGLKGFDAVRPNELSGGMAQRAAICRMLITKPAVLLLDEPFSALDELSRDFMNMELQRICMERNATAFLVTHSIPEAVILSDTVYVMSPRPGSFVEAIKIDLPRPRTLDMMTDPKFGEYVRRIRARLDKGAFL</sequence>
<dbReference type="Proteomes" id="UP000539538">
    <property type="component" value="Unassembled WGS sequence"/>
</dbReference>
<evidence type="ECO:0000259" key="5">
    <source>
        <dbReference type="PROSITE" id="PS50893"/>
    </source>
</evidence>
<dbReference type="CDD" id="cd03293">
    <property type="entry name" value="ABC_NrtD_SsuB_transporters"/>
    <property type="match status" value="1"/>
</dbReference>
<dbReference type="InterPro" id="IPR017871">
    <property type="entry name" value="ABC_transporter-like_CS"/>
</dbReference>
<feature type="domain" description="ABC transporter" evidence="5">
    <location>
        <begin position="20"/>
        <end position="251"/>
    </location>
</feature>
<protein>
    <submittedName>
        <fullName evidence="6">NitT/TauT family transport system ATP-binding protein</fullName>
    </submittedName>
</protein>
<gene>
    <name evidence="6" type="ORF">GGQ99_001247</name>
</gene>
<accession>A0ABR6KYL2</accession>
<organism evidence="6 7">
    <name type="scientific">Aminobacter niigataensis</name>
    <dbReference type="NCBI Taxonomy" id="83265"/>
    <lineage>
        <taxon>Bacteria</taxon>
        <taxon>Pseudomonadati</taxon>
        <taxon>Pseudomonadota</taxon>
        <taxon>Alphaproteobacteria</taxon>
        <taxon>Hyphomicrobiales</taxon>
        <taxon>Phyllobacteriaceae</taxon>
        <taxon>Aminobacter</taxon>
    </lineage>
</organism>
<evidence type="ECO:0000313" key="7">
    <source>
        <dbReference type="Proteomes" id="UP000539538"/>
    </source>
</evidence>
<name>A0ABR6KYL2_9HYPH</name>
<comment type="caution">
    <text evidence="6">The sequence shown here is derived from an EMBL/GenBank/DDBJ whole genome shotgun (WGS) entry which is preliminary data.</text>
</comment>
<dbReference type="InterPro" id="IPR003593">
    <property type="entry name" value="AAA+_ATPase"/>
</dbReference>
<dbReference type="SUPFAM" id="SSF52540">
    <property type="entry name" value="P-loop containing nucleoside triphosphate hydrolases"/>
    <property type="match status" value="1"/>
</dbReference>
<dbReference type="InterPro" id="IPR050166">
    <property type="entry name" value="ABC_transporter_ATP-bind"/>
</dbReference>
<comment type="similarity">
    <text evidence="1">Belongs to the ABC transporter superfamily.</text>
</comment>
<dbReference type="InterPro" id="IPR003439">
    <property type="entry name" value="ABC_transporter-like_ATP-bd"/>
</dbReference>
<keyword evidence="2" id="KW-0813">Transport</keyword>
<keyword evidence="4 6" id="KW-0067">ATP-binding</keyword>
<keyword evidence="7" id="KW-1185">Reference proteome</keyword>
<dbReference type="EMBL" id="JACHOT010000001">
    <property type="protein sequence ID" value="MBB4649525.1"/>
    <property type="molecule type" value="Genomic_DNA"/>
</dbReference>
<dbReference type="Gene3D" id="3.40.50.300">
    <property type="entry name" value="P-loop containing nucleotide triphosphate hydrolases"/>
    <property type="match status" value="1"/>
</dbReference>
<dbReference type="InterPro" id="IPR027417">
    <property type="entry name" value="P-loop_NTPase"/>
</dbReference>
<dbReference type="SMART" id="SM00382">
    <property type="entry name" value="AAA"/>
    <property type="match status" value="1"/>
</dbReference>